<proteinExistence type="predicted"/>
<sequence>MALEIIWTRTAVLQRRKILIYWTKRNKSTTYSKRLISEIADRTYFLSNNPETFIQTNRSDIRTSTLGHYNIFYKTTLNELVIIAFWDSRQNPKTLNKILK</sequence>
<evidence type="ECO:0000256" key="1">
    <source>
        <dbReference type="ARBA" id="ARBA00022649"/>
    </source>
</evidence>
<reference evidence="2 3" key="1">
    <citation type="submission" date="2023-11" db="EMBL/GenBank/DDBJ databases">
        <title>Unpublished Manusciprt.</title>
        <authorList>
            <person name="Saticioglu I.B."/>
            <person name="Ay H."/>
            <person name="Ajmi N."/>
            <person name="Altun S."/>
            <person name="Duman M."/>
        </authorList>
    </citation>
    <scope>NUCLEOTIDE SEQUENCE [LARGE SCALE GENOMIC DNA]</scope>
    <source>
        <strain evidence="2 3">Fl-318</strain>
    </source>
</reference>
<dbReference type="RefSeq" id="WP_230004723.1">
    <property type="nucleotide sequence ID" value="NZ_CP087134.1"/>
</dbReference>
<organism evidence="2 3">
    <name type="scientific">Flavobacterium cupriresistens</name>
    <dbReference type="NCBI Taxonomy" id="2893885"/>
    <lineage>
        <taxon>Bacteria</taxon>
        <taxon>Pseudomonadati</taxon>
        <taxon>Bacteroidota</taxon>
        <taxon>Flavobacteriia</taxon>
        <taxon>Flavobacteriales</taxon>
        <taxon>Flavobacteriaceae</taxon>
        <taxon>Flavobacterium</taxon>
    </lineage>
</organism>
<keyword evidence="3" id="KW-1185">Reference proteome</keyword>
<dbReference type="InterPro" id="IPR007712">
    <property type="entry name" value="RelE/ParE_toxin"/>
</dbReference>
<keyword evidence="1" id="KW-1277">Toxin-antitoxin system</keyword>
<dbReference type="Gene3D" id="3.30.2310.20">
    <property type="entry name" value="RelE-like"/>
    <property type="match status" value="1"/>
</dbReference>
<dbReference type="Proteomes" id="UP001273350">
    <property type="component" value="Unassembled WGS sequence"/>
</dbReference>
<dbReference type="EMBL" id="JAWXVI010000003">
    <property type="protein sequence ID" value="MDX6188736.1"/>
    <property type="molecule type" value="Genomic_DNA"/>
</dbReference>
<accession>A0ABU4R817</accession>
<evidence type="ECO:0000313" key="2">
    <source>
        <dbReference type="EMBL" id="MDX6188736.1"/>
    </source>
</evidence>
<dbReference type="InterPro" id="IPR035093">
    <property type="entry name" value="RelE/ParE_toxin_dom_sf"/>
</dbReference>
<comment type="caution">
    <text evidence="2">The sequence shown here is derived from an EMBL/GenBank/DDBJ whole genome shotgun (WGS) entry which is preliminary data.</text>
</comment>
<name>A0ABU4R817_9FLAO</name>
<gene>
    <name evidence="2" type="ORF">SGQ83_05195</name>
</gene>
<protein>
    <submittedName>
        <fullName evidence="2">Type II toxin-antitoxin system RelE/ParE family toxin</fullName>
    </submittedName>
</protein>
<evidence type="ECO:0000313" key="3">
    <source>
        <dbReference type="Proteomes" id="UP001273350"/>
    </source>
</evidence>
<dbReference type="Pfam" id="PF05016">
    <property type="entry name" value="ParE_toxin"/>
    <property type="match status" value="1"/>
</dbReference>